<evidence type="ECO:0000313" key="6">
    <source>
        <dbReference type="EMBL" id="KAK8887702.1"/>
    </source>
</evidence>
<protein>
    <recommendedName>
        <fullName evidence="8">Mediator of RNA polymerase II transcription subunit 21</fullName>
    </recommendedName>
</protein>
<dbReference type="InterPro" id="IPR037212">
    <property type="entry name" value="Med7/Med21-like"/>
</dbReference>
<organism evidence="6 7">
    <name type="scientific">Tritrichomonas musculus</name>
    <dbReference type="NCBI Taxonomy" id="1915356"/>
    <lineage>
        <taxon>Eukaryota</taxon>
        <taxon>Metamonada</taxon>
        <taxon>Parabasalia</taxon>
        <taxon>Tritrichomonadida</taxon>
        <taxon>Tritrichomonadidae</taxon>
        <taxon>Tritrichomonas</taxon>
    </lineage>
</organism>
<sequence>MSENQKEQEEEIFKLRDHVALLQFSFQDLLLVMTDTIGRISRDAAIDPEANVGYPLFKYEEIPNTAEEIVSKSLLIDALIDEAKETTFLDKSPTEIFQTLKELSDTYEEKVQSLDSELEEADVWMGKIHQVIDVVSKNTPWLSQTREDDDDDEQEESESE</sequence>
<evidence type="ECO:0000256" key="1">
    <source>
        <dbReference type="ARBA" id="ARBA00004123"/>
    </source>
</evidence>
<keyword evidence="2" id="KW-0805">Transcription regulation</keyword>
<dbReference type="SUPFAM" id="SSF140718">
    <property type="entry name" value="Mediator hinge subcomplex-like"/>
    <property type="match status" value="1"/>
</dbReference>
<dbReference type="EMBL" id="JAPFFF010000006">
    <property type="protein sequence ID" value="KAK8887702.1"/>
    <property type="molecule type" value="Genomic_DNA"/>
</dbReference>
<dbReference type="Proteomes" id="UP001470230">
    <property type="component" value="Unassembled WGS sequence"/>
</dbReference>
<feature type="region of interest" description="Disordered" evidence="5">
    <location>
        <begin position="139"/>
        <end position="160"/>
    </location>
</feature>
<keyword evidence="4" id="KW-0539">Nucleus</keyword>
<comment type="caution">
    <text evidence="6">The sequence shown here is derived from an EMBL/GenBank/DDBJ whole genome shotgun (WGS) entry which is preliminary data.</text>
</comment>
<name>A0ABR2KB49_9EUKA</name>
<evidence type="ECO:0000256" key="3">
    <source>
        <dbReference type="ARBA" id="ARBA00023163"/>
    </source>
</evidence>
<evidence type="ECO:0008006" key="8">
    <source>
        <dbReference type="Google" id="ProtNLM"/>
    </source>
</evidence>
<proteinExistence type="predicted"/>
<keyword evidence="7" id="KW-1185">Reference proteome</keyword>
<keyword evidence="3" id="KW-0804">Transcription</keyword>
<comment type="subcellular location">
    <subcellularLocation>
        <location evidence="1">Nucleus</location>
    </subcellularLocation>
</comment>
<reference evidence="6 7" key="1">
    <citation type="submission" date="2024-04" db="EMBL/GenBank/DDBJ databases">
        <title>Tritrichomonas musculus Genome.</title>
        <authorList>
            <person name="Alves-Ferreira E."/>
            <person name="Grigg M."/>
            <person name="Lorenzi H."/>
            <person name="Galac M."/>
        </authorList>
    </citation>
    <scope>NUCLEOTIDE SEQUENCE [LARGE SCALE GENOMIC DNA]</scope>
    <source>
        <strain evidence="6 7">EAF2021</strain>
    </source>
</reference>
<evidence type="ECO:0000256" key="4">
    <source>
        <dbReference type="ARBA" id="ARBA00023242"/>
    </source>
</evidence>
<gene>
    <name evidence="6" type="ORF">M9Y10_038756</name>
</gene>
<feature type="compositionally biased region" description="Acidic residues" evidence="5">
    <location>
        <begin position="147"/>
        <end position="160"/>
    </location>
</feature>
<evidence type="ECO:0000313" key="7">
    <source>
        <dbReference type="Proteomes" id="UP001470230"/>
    </source>
</evidence>
<accession>A0ABR2KB49</accession>
<evidence type="ECO:0000256" key="5">
    <source>
        <dbReference type="SAM" id="MobiDB-lite"/>
    </source>
</evidence>
<evidence type="ECO:0000256" key="2">
    <source>
        <dbReference type="ARBA" id="ARBA00023015"/>
    </source>
</evidence>